<organism evidence="1 2">
    <name type="scientific">Aerosticca soli</name>
    <dbReference type="NCBI Taxonomy" id="2010829"/>
    <lineage>
        <taxon>Bacteria</taxon>
        <taxon>Pseudomonadati</taxon>
        <taxon>Pseudomonadota</taxon>
        <taxon>Gammaproteobacteria</taxon>
        <taxon>Lysobacterales</taxon>
        <taxon>Rhodanobacteraceae</taxon>
        <taxon>Aerosticca</taxon>
    </lineage>
</organism>
<reference evidence="2" key="1">
    <citation type="submission" date="2018-04" db="EMBL/GenBank/DDBJ databases">
        <authorList>
            <person name="Watanabe M."/>
            <person name="Kojima H."/>
        </authorList>
    </citation>
    <scope>NUCLEOTIDE SEQUENCE [LARGE SCALE GENOMIC DNA]</scope>
    <source>
        <strain evidence="2">Dysh456</strain>
    </source>
</reference>
<proteinExistence type="predicted"/>
<protein>
    <submittedName>
        <fullName evidence="1">Uncharacterized protein</fullName>
    </submittedName>
</protein>
<dbReference type="AlphaFoldDB" id="A0A2Z6E3I7"/>
<sequence length="140" mass="15501">MALLLTLALHSWRRGRRHDRHALKIHHLLALADQLEADLRHCRSGLLQAHAVMSSNPDLPDAGEAHARQAIDAGLRALLGQRIWIRDRAAQASVEELDRAAAAMTATRDRLEPLLRELGAAQGELDRAMQAQIRREPPAG</sequence>
<dbReference type="KEGG" id="rbd:ALSL_0962"/>
<reference evidence="2" key="2">
    <citation type="submission" date="2018-06" db="EMBL/GenBank/DDBJ databases">
        <title>Genome sequence of Rhodanobacteraceae bacterium strain Dysh456.</title>
        <authorList>
            <person name="Fukui M."/>
        </authorList>
    </citation>
    <scope>NUCLEOTIDE SEQUENCE [LARGE SCALE GENOMIC DNA]</scope>
    <source>
        <strain evidence="2">Dysh456</strain>
    </source>
</reference>
<dbReference type="Proteomes" id="UP000270530">
    <property type="component" value="Chromosome"/>
</dbReference>
<evidence type="ECO:0000313" key="1">
    <source>
        <dbReference type="EMBL" id="BBD79626.1"/>
    </source>
</evidence>
<keyword evidence="2" id="KW-1185">Reference proteome</keyword>
<gene>
    <name evidence="1" type="ORF">ALSL_0962</name>
</gene>
<name>A0A2Z6E3I7_9GAMM</name>
<dbReference type="EMBL" id="AP018560">
    <property type="protein sequence ID" value="BBD79626.1"/>
    <property type="molecule type" value="Genomic_DNA"/>
</dbReference>
<accession>A0A2Z6E3I7</accession>
<evidence type="ECO:0000313" key="2">
    <source>
        <dbReference type="Proteomes" id="UP000270530"/>
    </source>
</evidence>